<evidence type="ECO:0000313" key="2">
    <source>
        <dbReference type="EMBL" id="MPL87098.1"/>
    </source>
</evidence>
<dbReference type="EMBL" id="VSSQ01000233">
    <property type="protein sequence ID" value="MPL87098.1"/>
    <property type="molecule type" value="Genomic_DNA"/>
</dbReference>
<sequence>MKHTIFLFLVLVIISCRPQKEATRTITEYINQTQTDTVKIVERDTTFLYHPAPEVSTSYVQDSSYLETSLAWSLAVIKNGLLLHKIGNKPAIPIRAPGVIRSETKSKTSSNEKENVSTYVKVITKERFRYMNAYLYYSGIAFHGLVAIALILILLVGGKKKGGS</sequence>
<keyword evidence="1" id="KW-0812">Transmembrane</keyword>
<proteinExistence type="predicted"/>
<reference evidence="2" key="1">
    <citation type="submission" date="2019-08" db="EMBL/GenBank/DDBJ databases">
        <authorList>
            <person name="Kucharzyk K."/>
            <person name="Murdoch R.W."/>
            <person name="Higgins S."/>
            <person name="Loffler F."/>
        </authorList>
    </citation>
    <scope>NUCLEOTIDE SEQUENCE</scope>
</reference>
<dbReference type="AlphaFoldDB" id="A0A644V6Y9"/>
<dbReference type="PROSITE" id="PS51257">
    <property type="entry name" value="PROKAR_LIPOPROTEIN"/>
    <property type="match status" value="1"/>
</dbReference>
<gene>
    <name evidence="2" type="ORF">SDC9_33092</name>
</gene>
<comment type="caution">
    <text evidence="2">The sequence shown here is derived from an EMBL/GenBank/DDBJ whole genome shotgun (WGS) entry which is preliminary data.</text>
</comment>
<name>A0A644V6Y9_9ZZZZ</name>
<evidence type="ECO:0000256" key="1">
    <source>
        <dbReference type="SAM" id="Phobius"/>
    </source>
</evidence>
<keyword evidence="1" id="KW-0472">Membrane</keyword>
<feature type="transmembrane region" description="Helical" evidence="1">
    <location>
        <begin position="134"/>
        <end position="156"/>
    </location>
</feature>
<keyword evidence="1" id="KW-1133">Transmembrane helix</keyword>
<accession>A0A644V6Y9</accession>
<organism evidence="2">
    <name type="scientific">bioreactor metagenome</name>
    <dbReference type="NCBI Taxonomy" id="1076179"/>
    <lineage>
        <taxon>unclassified sequences</taxon>
        <taxon>metagenomes</taxon>
        <taxon>ecological metagenomes</taxon>
    </lineage>
</organism>
<protein>
    <submittedName>
        <fullName evidence="2">Uncharacterized protein</fullName>
    </submittedName>
</protein>